<dbReference type="PANTHER" id="PTHR43674:SF16">
    <property type="entry name" value="CARBON-NITROGEN FAMILY, PUTATIVE (AFU_ORTHOLOGUE AFUA_5G02350)-RELATED"/>
    <property type="match status" value="1"/>
</dbReference>
<protein>
    <recommendedName>
        <fullName evidence="2">CN hydrolase domain-containing protein</fullName>
    </recommendedName>
</protein>
<dbReference type="PANTHER" id="PTHR43674">
    <property type="entry name" value="NITRILASE C965.09-RELATED"/>
    <property type="match status" value="1"/>
</dbReference>
<dbReference type="CDD" id="cd07197">
    <property type="entry name" value="nitrilase"/>
    <property type="match status" value="1"/>
</dbReference>
<feature type="domain" description="CN hydrolase" evidence="2">
    <location>
        <begin position="48"/>
        <end position="346"/>
    </location>
</feature>
<keyword evidence="1" id="KW-0378">Hydrolase</keyword>
<dbReference type="InterPro" id="IPR019546">
    <property type="entry name" value="TAT_signal_bac_arc"/>
</dbReference>
<dbReference type="Gene3D" id="3.60.110.10">
    <property type="entry name" value="Carbon-nitrogen hydrolase"/>
    <property type="match status" value="1"/>
</dbReference>
<evidence type="ECO:0000313" key="3">
    <source>
        <dbReference type="EMBL" id="VAW17992.1"/>
    </source>
</evidence>
<evidence type="ECO:0000256" key="1">
    <source>
        <dbReference type="ARBA" id="ARBA00022801"/>
    </source>
</evidence>
<dbReference type="EMBL" id="UOEP01000080">
    <property type="protein sequence ID" value="VAW17992.1"/>
    <property type="molecule type" value="Genomic_DNA"/>
</dbReference>
<dbReference type="InterPro" id="IPR050345">
    <property type="entry name" value="Aliph_Amidase/BUP"/>
</dbReference>
<name>A0A3B0TU78_9ZZZZ</name>
<dbReference type="PROSITE" id="PS51318">
    <property type="entry name" value="TAT"/>
    <property type="match status" value="1"/>
</dbReference>
<reference evidence="3" key="1">
    <citation type="submission" date="2018-06" db="EMBL/GenBank/DDBJ databases">
        <authorList>
            <person name="Zhirakovskaya E."/>
        </authorList>
    </citation>
    <scope>NUCLEOTIDE SEQUENCE</scope>
</reference>
<accession>A0A3B0TU78</accession>
<dbReference type="Pfam" id="PF00795">
    <property type="entry name" value="CN_hydrolase"/>
    <property type="match status" value="1"/>
</dbReference>
<evidence type="ECO:0000259" key="2">
    <source>
        <dbReference type="PROSITE" id="PS50263"/>
    </source>
</evidence>
<dbReference type="InterPro" id="IPR036526">
    <property type="entry name" value="C-N_Hydrolase_sf"/>
</dbReference>
<dbReference type="GO" id="GO:0016811">
    <property type="term" value="F:hydrolase activity, acting on carbon-nitrogen (but not peptide) bonds, in linear amides"/>
    <property type="evidence" value="ECO:0007669"/>
    <property type="project" value="TreeGrafter"/>
</dbReference>
<gene>
    <name evidence="3" type="ORF">MNBD_BACTEROID01-2114</name>
</gene>
<dbReference type="SUPFAM" id="SSF56317">
    <property type="entry name" value="Carbon-nitrogen hydrolase"/>
    <property type="match status" value="1"/>
</dbReference>
<organism evidence="3">
    <name type="scientific">hydrothermal vent metagenome</name>
    <dbReference type="NCBI Taxonomy" id="652676"/>
    <lineage>
        <taxon>unclassified sequences</taxon>
        <taxon>metagenomes</taxon>
        <taxon>ecological metagenomes</taxon>
    </lineage>
</organism>
<dbReference type="NCBIfam" id="TIGR01409">
    <property type="entry name" value="TAT_signal_seq"/>
    <property type="match status" value="1"/>
</dbReference>
<sequence>MKNSNTSRRNFIKKSAIATGIAAIGPFGTTNNSFATKVNMNKLPREVWIAGISQMGLKTQTSRLMVDKLIRLLKNVAIYQPDIICLPEVFPTSNIEEKTSLSEKLKISETVLQQFSNLAKQYNSYLICPVYTSEGNQAYNAAVVFDREGNSLGEYRKIHLTEGEIETGLTPGSLNPPVFQTDFGNIGIQICFDIEWDDGWKKLREQGAEIAFWPSAFAGGEMVNTKAWQHKYVVVSSTRKNTSKICDITGETITQTGIWDKNFFCAPVNLEKAFLHTWPYVEHFDEIRKRYGRKVRITTFHEEEWSIIESLSSEVFVADILKEFGLRSHEQHINDAEVAQIKARMS</sequence>
<proteinExistence type="predicted"/>
<dbReference type="AlphaFoldDB" id="A0A3B0TU78"/>
<dbReference type="InterPro" id="IPR003010">
    <property type="entry name" value="C-N_Hydrolase"/>
</dbReference>
<dbReference type="PROSITE" id="PS50263">
    <property type="entry name" value="CN_HYDROLASE"/>
    <property type="match status" value="1"/>
</dbReference>
<dbReference type="InterPro" id="IPR006311">
    <property type="entry name" value="TAT_signal"/>
</dbReference>